<feature type="domain" description="DUF4283" evidence="2">
    <location>
        <begin position="127"/>
        <end position="174"/>
    </location>
</feature>
<evidence type="ECO:0000256" key="1">
    <source>
        <dbReference type="SAM" id="Phobius"/>
    </source>
</evidence>
<keyword evidence="1" id="KW-0812">Transmembrane</keyword>
<keyword evidence="1" id="KW-1133">Transmembrane helix</keyword>
<protein>
    <recommendedName>
        <fullName evidence="2">DUF4283 domain-containing protein</fullName>
    </recommendedName>
</protein>
<dbReference type="Pfam" id="PF14111">
    <property type="entry name" value="DUF4283"/>
    <property type="match status" value="1"/>
</dbReference>
<sequence>RPNTWVRAVYPPALGGSTAQSTQIPRYGQFNRLAWVGHSRSRSRSPTPISLDPRPWSSLFKAPVGSLDLRLDFFAPEVQADQKIAMYETADSDELIETWSMAIVGYMVGLRTFFIFVILIHQDSMGISAFDLHILENIFFMHKLYYEEDLQRVLEGFWTIRGHPMILQRSAPDVRLKS</sequence>
<gene>
    <name evidence="3" type="ORF">B296_00014654</name>
</gene>
<evidence type="ECO:0000313" key="3">
    <source>
        <dbReference type="EMBL" id="RRT75007.1"/>
    </source>
</evidence>
<name>A0A427AFI8_ENSVE</name>
<organism evidence="3 4">
    <name type="scientific">Ensete ventricosum</name>
    <name type="common">Abyssinian banana</name>
    <name type="synonym">Musa ensete</name>
    <dbReference type="NCBI Taxonomy" id="4639"/>
    <lineage>
        <taxon>Eukaryota</taxon>
        <taxon>Viridiplantae</taxon>
        <taxon>Streptophyta</taxon>
        <taxon>Embryophyta</taxon>
        <taxon>Tracheophyta</taxon>
        <taxon>Spermatophyta</taxon>
        <taxon>Magnoliopsida</taxon>
        <taxon>Liliopsida</taxon>
        <taxon>Zingiberales</taxon>
        <taxon>Musaceae</taxon>
        <taxon>Ensete</taxon>
    </lineage>
</organism>
<proteinExistence type="predicted"/>
<accession>A0A427AFI8</accession>
<feature type="non-terminal residue" evidence="3">
    <location>
        <position position="1"/>
    </location>
</feature>
<dbReference type="AlphaFoldDB" id="A0A427AFI8"/>
<comment type="caution">
    <text evidence="3">The sequence shown here is derived from an EMBL/GenBank/DDBJ whole genome shotgun (WGS) entry which is preliminary data.</text>
</comment>
<dbReference type="Proteomes" id="UP000287651">
    <property type="component" value="Unassembled WGS sequence"/>
</dbReference>
<feature type="transmembrane region" description="Helical" evidence="1">
    <location>
        <begin position="99"/>
        <end position="120"/>
    </location>
</feature>
<dbReference type="EMBL" id="AMZH03002611">
    <property type="protein sequence ID" value="RRT75007.1"/>
    <property type="molecule type" value="Genomic_DNA"/>
</dbReference>
<dbReference type="InterPro" id="IPR025558">
    <property type="entry name" value="DUF4283"/>
</dbReference>
<reference evidence="3 4" key="1">
    <citation type="journal article" date="2014" name="Agronomy (Basel)">
        <title>A Draft Genome Sequence for Ensete ventricosum, the Drought-Tolerant Tree Against Hunger.</title>
        <authorList>
            <person name="Harrison J."/>
            <person name="Moore K.A."/>
            <person name="Paszkiewicz K."/>
            <person name="Jones T."/>
            <person name="Grant M."/>
            <person name="Ambacheew D."/>
            <person name="Muzemil S."/>
            <person name="Studholme D.J."/>
        </authorList>
    </citation>
    <scope>NUCLEOTIDE SEQUENCE [LARGE SCALE GENOMIC DNA]</scope>
</reference>
<keyword evidence="1" id="KW-0472">Membrane</keyword>
<evidence type="ECO:0000313" key="4">
    <source>
        <dbReference type="Proteomes" id="UP000287651"/>
    </source>
</evidence>
<evidence type="ECO:0000259" key="2">
    <source>
        <dbReference type="Pfam" id="PF14111"/>
    </source>
</evidence>